<dbReference type="InterPro" id="IPR004837">
    <property type="entry name" value="NaCa_Exmemb"/>
</dbReference>
<keyword evidence="4" id="KW-0406">Ion transport</keyword>
<accession>A0ABD2XKR0</accession>
<proteinExistence type="predicted"/>
<dbReference type="GO" id="GO:0016020">
    <property type="term" value="C:membrane"/>
    <property type="evidence" value="ECO:0007669"/>
    <property type="project" value="UniProtKB-SubCell"/>
</dbReference>
<keyword evidence="4" id="KW-0106">Calcium</keyword>
<dbReference type="GO" id="GO:0006816">
    <property type="term" value="P:calcium ion transport"/>
    <property type="evidence" value="ECO:0007669"/>
    <property type="project" value="UniProtKB-KW"/>
</dbReference>
<name>A0ABD2XKR0_9HYME</name>
<comment type="caution">
    <text evidence="10">The sequence shown here is derived from an EMBL/GenBank/DDBJ whole genome shotgun (WGS) entry which is preliminary data.</text>
</comment>
<keyword evidence="4" id="KW-0109">Calcium transport</keyword>
<keyword evidence="6 8" id="KW-1133">Transmembrane helix</keyword>
<evidence type="ECO:0000313" key="11">
    <source>
        <dbReference type="Proteomes" id="UP001627154"/>
    </source>
</evidence>
<evidence type="ECO:0000256" key="5">
    <source>
        <dbReference type="ARBA" id="ARBA00022692"/>
    </source>
</evidence>
<dbReference type="Pfam" id="PF01699">
    <property type="entry name" value="Na_Ca_ex"/>
    <property type="match status" value="1"/>
</dbReference>
<feature type="transmembrane region" description="Helical" evidence="8">
    <location>
        <begin position="130"/>
        <end position="156"/>
    </location>
</feature>
<evidence type="ECO:0000259" key="9">
    <source>
        <dbReference type="Pfam" id="PF01699"/>
    </source>
</evidence>
<organism evidence="10 11">
    <name type="scientific">Trichogramma kaykai</name>
    <dbReference type="NCBI Taxonomy" id="54128"/>
    <lineage>
        <taxon>Eukaryota</taxon>
        <taxon>Metazoa</taxon>
        <taxon>Ecdysozoa</taxon>
        <taxon>Arthropoda</taxon>
        <taxon>Hexapoda</taxon>
        <taxon>Insecta</taxon>
        <taxon>Pterygota</taxon>
        <taxon>Neoptera</taxon>
        <taxon>Endopterygota</taxon>
        <taxon>Hymenoptera</taxon>
        <taxon>Apocrita</taxon>
        <taxon>Proctotrupomorpha</taxon>
        <taxon>Chalcidoidea</taxon>
        <taxon>Trichogrammatidae</taxon>
        <taxon>Trichogramma</taxon>
    </lineage>
</organism>
<gene>
    <name evidence="10" type="ORF">TKK_001209</name>
</gene>
<evidence type="ECO:0000256" key="7">
    <source>
        <dbReference type="ARBA" id="ARBA00023136"/>
    </source>
</evidence>
<evidence type="ECO:0000256" key="2">
    <source>
        <dbReference type="ARBA" id="ARBA00022448"/>
    </source>
</evidence>
<feature type="transmembrane region" description="Helical" evidence="8">
    <location>
        <begin position="188"/>
        <end position="208"/>
    </location>
</feature>
<feature type="domain" description="Sodium/calcium exchanger membrane region" evidence="9">
    <location>
        <begin position="68"/>
        <end position="206"/>
    </location>
</feature>
<evidence type="ECO:0000313" key="10">
    <source>
        <dbReference type="EMBL" id="KAL3405759.1"/>
    </source>
</evidence>
<keyword evidence="2" id="KW-0813">Transport</keyword>
<feature type="transmembrane region" description="Helical" evidence="8">
    <location>
        <begin position="57"/>
        <end position="77"/>
    </location>
</feature>
<reference evidence="10 11" key="1">
    <citation type="journal article" date="2024" name="bioRxiv">
        <title>A reference genome for Trichogramma kaykai: A tiny desert-dwelling parasitoid wasp with competing sex-ratio distorters.</title>
        <authorList>
            <person name="Culotta J."/>
            <person name="Lindsey A.R."/>
        </authorList>
    </citation>
    <scope>NUCLEOTIDE SEQUENCE [LARGE SCALE GENOMIC DNA]</scope>
    <source>
        <strain evidence="10 11">KSX58</strain>
    </source>
</reference>
<keyword evidence="5 8" id="KW-0812">Transmembrane</keyword>
<dbReference type="PANTHER" id="PTHR12266:SF0">
    <property type="entry name" value="MITOCHONDRIAL SODIUM_CALCIUM EXCHANGER PROTEIN"/>
    <property type="match status" value="1"/>
</dbReference>
<evidence type="ECO:0000256" key="6">
    <source>
        <dbReference type="ARBA" id="ARBA00022989"/>
    </source>
</evidence>
<dbReference type="InterPro" id="IPR051359">
    <property type="entry name" value="CaCA_antiporter"/>
</dbReference>
<dbReference type="Gene3D" id="1.20.1420.30">
    <property type="entry name" value="NCX, central ion-binding region"/>
    <property type="match status" value="1"/>
</dbReference>
<keyword evidence="7 8" id="KW-0472">Membrane</keyword>
<dbReference type="AlphaFoldDB" id="A0ABD2XKR0"/>
<protein>
    <recommendedName>
        <fullName evidence="9">Sodium/calcium exchanger membrane region domain-containing protein</fullName>
    </recommendedName>
</protein>
<evidence type="ECO:0000256" key="8">
    <source>
        <dbReference type="SAM" id="Phobius"/>
    </source>
</evidence>
<comment type="subcellular location">
    <subcellularLocation>
        <location evidence="1">Membrane</location>
        <topology evidence="1">Multi-pass membrane protein</topology>
    </subcellularLocation>
</comment>
<dbReference type="PANTHER" id="PTHR12266">
    <property type="entry name" value="NA+/CA2+ K+ INDEPENDENT EXCHANGER"/>
    <property type="match status" value="1"/>
</dbReference>
<feature type="transmembrane region" description="Helical" evidence="8">
    <location>
        <begin position="89"/>
        <end position="110"/>
    </location>
</feature>
<dbReference type="EMBL" id="JBJJXI010000019">
    <property type="protein sequence ID" value="KAL3405759.1"/>
    <property type="molecule type" value="Genomic_DNA"/>
</dbReference>
<keyword evidence="3" id="KW-0050">Antiport</keyword>
<evidence type="ECO:0000256" key="3">
    <source>
        <dbReference type="ARBA" id="ARBA00022449"/>
    </source>
</evidence>
<dbReference type="GO" id="GO:0015297">
    <property type="term" value="F:antiporter activity"/>
    <property type="evidence" value="ECO:0007669"/>
    <property type="project" value="UniProtKB-KW"/>
</dbReference>
<evidence type="ECO:0000256" key="1">
    <source>
        <dbReference type="ARBA" id="ARBA00004141"/>
    </source>
</evidence>
<sequence length="338" mass="38284">MSGVNGNTLKKDDCSYVWNIADEERCEFVKTMDDCAVDSFLPYPTWLFCYFGTQNMLWFYLGLLALFCWLLYLFLILGTTSDNFFCPSLSVIAAVLRLSENIAGVTILAFGNGAPDIFTSLVSNEGERLIMFTELIGAGVFVTAIIAGSVAVFAPFRLVPRYFLRDALFYTLTAAWICYIIADHWIYLWEAVGCILLYVLFIIVVVVMQSLESNESDGGRAYLYNTNDKPRLHFVVAPRSIFLRLNKATSSIYQHHHSARCNYKVISLYQAWLTDLSSSLGIKFIISPSSRATTAVLGQRLMDRSTTTTSQLFFVKLKKTTQHRSYFEIIHSVTYIIV</sequence>
<evidence type="ECO:0000256" key="4">
    <source>
        <dbReference type="ARBA" id="ARBA00022568"/>
    </source>
</evidence>
<dbReference type="InterPro" id="IPR044880">
    <property type="entry name" value="NCX_ion-bd_dom_sf"/>
</dbReference>
<dbReference type="Proteomes" id="UP001627154">
    <property type="component" value="Unassembled WGS sequence"/>
</dbReference>
<keyword evidence="11" id="KW-1185">Reference proteome</keyword>